<evidence type="ECO:0000313" key="1">
    <source>
        <dbReference type="EMBL" id="KEH28907.1"/>
    </source>
</evidence>
<sequence>MKNVMNPDEDHHEHNNILMFIRDQNVCPEFQVKACGTQDTWHNTIGHPTTSLPLWVEHLTVYEEKIQKEVMSKPASQSAYHICNNVGYLKSKIPLKKKMQRWHSEMSLKKKSTHE</sequence>
<reference evidence="2" key="3">
    <citation type="submission" date="2015-04" db="UniProtKB">
        <authorList>
            <consortium name="EnsemblPlants"/>
        </authorList>
    </citation>
    <scope>IDENTIFICATION</scope>
    <source>
        <strain evidence="2">cv. Jemalong A17</strain>
    </source>
</reference>
<dbReference type="Proteomes" id="UP000002051">
    <property type="component" value="Chromosome 4"/>
</dbReference>
<organism evidence="1 3">
    <name type="scientific">Medicago truncatula</name>
    <name type="common">Barrel medic</name>
    <name type="synonym">Medicago tribuloides</name>
    <dbReference type="NCBI Taxonomy" id="3880"/>
    <lineage>
        <taxon>Eukaryota</taxon>
        <taxon>Viridiplantae</taxon>
        <taxon>Streptophyta</taxon>
        <taxon>Embryophyta</taxon>
        <taxon>Tracheophyta</taxon>
        <taxon>Spermatophyta</taxon>
        <taxon>Magnoliopsida</taxon>
        <taxon>eudicotyledons</taxon>
        <taxon>Gunneridae</taxon>
        <taxon>Pentapetalae</taxon>
        <taxon>rosids</taxon>
        <taxon>fabids</taxon>
        <taxon>Fabales</taxon>
        <taxon>Fabaceae</taxon>
        <taxon>Papilionoideae</taxon>
        <taxon>50 kb inversion clade</taxon>
        <taxon>NPAAA clade</taxon>
        <taxon>Hologalegina</taxon>
        <taxon>IRL clade</taxon>
        <taxon>Trifolieae</taxon>
        <taxon>Medicago</taxon>
    </lineage>
</organism>
<accession>A0A072UGX2</accession>
<dbReference type="HOGENOM" id="CLU_2112501_0_0_1"/>
<protein>
    <submittedName>
        <fullName evidence="1 2">Uncharacterized protein</fullName>
    </submittedName>
</protein>
<evidence type="ECO:0000313" key="2">
    <source>
        <dbReference type="EnsemblPlants" id="KEH28907"/>
    </source>
</evidence>
<keyword evidence="3" id="KW-1185">Reference proteome</keyword>
<proteinExistence type="predicted"/>
<dbReference type="AlphaFoldDB" id="A0A072UGX2"/>
<dbReference type="EMBL" id="CM001220">
    <property type="protein sequence ID" value="KEH28907.1"/>
    <property type="molecule type" value="Genomic_DNA"/>
</dbReference>
<reference evidence="1 3" key="2">
    <citation type="journal article" date="2014" name="BMC Genomics">
        <title>An improved genome release (version Mt4.0) for the model legume Medicago truncatula.</title>
        <authorList>
            <person name="Tang H."/>
            <person name="Krishnakumar V."/>
            <person name="Bidwell S."/>
            <person name="Rosen B."/>
            <person name="Chan A."/>
            <person name="Zhou S."/>
            <person name="Gentzbittel L."/>
            <person name="Childs K.L."/>
            <person name="Yandell M."/>
            <person name="Gundlach H."/>
            <person name="Mayer K.F."/>
            <person name="Schwartz D.C."/>
            <person name="Town C.D."/>
        </authorList>
    </citation>
    <scope>GENOME REANNOTATION</scope>
    <source>
        <strain evidence="1">A17</strain>
        <strain evidence="2 3">cv. Jemalong A17</strain>
    </source>
</reference>
<reference evidence="1 3" key="1">
    <citation type="journal article" date="2011" name="Nature">
        <title>The Medicago genome provides insight into the evolution of rhizobial symbioses.</title>
        <authorList>
            <person name="Young N.D."/>
            <person name="Debelle F."/>
            <person name="Oldroyd G.E."/>
            <person name="Geurts R."/>
            <person name="Cannon S.B."/>
            <person name="Udvardi M.K."/>
            <person name="Benedito V.A."/>
            <person name="Mayer K.F."/>
            <person name="Gouzy J."/>
            <person name="Schoof H."/>
            <person name="Van de Peer Y."/>
            <person name="Proost S."/>
            <person name="Cook D.R."/>
            <person name="Meyers B.C."/>
            <person name="Spannagl M."/>
            <person name="Cheung F."/>
            <person name="De Mita S."/>
            <person name="Krishnakumar V."/>
            <person name="Gundlach H."/>
            <person name="Zhou S."/>
            <person name="Mudge J."/>
            <person name="Bharti A.K."/>
            <person name="Murray J.D."/>
            <person name="Naoumkina M.A."/>
            <person name="Rosen B."/>
            <person name="Silverstein K.A."/>
            <person name="Tang H."/>
            <person name="Rombauts S."/>
            <person name="Zhao P.X."/>
            <person name="Zhou P."/>
            <person name="Barbe V."/>
            <person name="Bardou P."/>
            <person name="Bechner M."/>
            <person name="Bellec A."/>
            <person name="Berger A."/>
            <person name="Berges H."/>
            <person name="Bidwell S."/>
            <person name="Bisseling T."/>
            <person name="Choisne N."/>
            <person name="Couloux A."/>
            <person name="Denny R."/>
            <person name="Deshpande S."/>
            <person name="Dai X."/>
            <person name="Doyle J.J."/>
            <person name="Dudez A.M."/>
            <person name="Farmer A.D."/>
            <person name="Fouteau S."/>
            <person name="Franken C."/>
            <person name="Gibelin C."/>
            <person name="Gish J."/>
            <person name="Goldstein S."/>
            <person name="Gonzalez A.J."/>
            <person name="Green P.J."/>
            <person name="Hallab A."/>
            <person name="Hartog M."/>
            <person name="Hua A."/>
            <person name="Humphray S.J."/>
            <person name="Jeong D.H."/>
            <person name="Jing Y."/>
            <person name="Jocker A."/>
            <person name="Kenton S.M."/>
            <person name="Kim D.J."/>
            <person name="Klee K."/>
            <person name="Lai H."/>
            <person name="Lang C."/>
            <person name="Lin S."/>
            <person name="Macmil S.L."/>
            <person name="Magdelenat G."/>
            <person name="Matthews L."/>
            <person name="McCorrison J."/>
            <person name="Monaghan E.L."/>
            <person name="Mun J.H."/>
            <person name="Najar F.Z."/>
            <person name="Nicholson C."/>
            <person name="Noirot C."/>
            <person name="O'Bleness M."/>
            <person name="Paule C.R."/>
            <person name="Poulain J."/>
            <person name="Prion F."/>
            <person name="Qin B."/>
            <person name="Qu C."/>
            <person name="Retzel E.F."/>
            <person name="Riddle C."/>
            <person name="Sallet E."/>
            <person name="Samain S."/>
            <person name="Samson N."/>
            <person name="Sanders I."/>
            <person name="Saurat O."/>
            <person name="Scarpelli C."/>
            <person name="Schiex T."/>
            <person name="Segurens B."/>
            <person name="Severin A.J."/>
            <person name="Sherrier D.J."/>
            <person name="Shi R."/>
            <person name="Sims S."/>
            <person name="Singer S.R."/>
            <person name="Sinharoy S."/>
            <person name="Sterck L."/>
            <person name="Viollet A."/>
            <person name="Wang B.B."/>
            <person name="Wang K."/>
            <person name="Wang M."/>
            <person name="Wang X."/>
            <person name="Warfsmann J."/>
            <person name="Weissenbach J."/>
            <person name="White D.D."/>
            <person name="White J.D."/>
            <person name="Wiley G.B."/>
            <person name="Wincker P."/>
            <person name="Xing Y."/>
            <person name="Yang L."/>
            <person name="Yao Z."/>
            <person name="Ying F."/>
            <person name="Zhai J."/>
            <person name="Zhou L."/>
            <person name="Zuber A."/>
            <person name="Denarie J."/>
            <person name="Dixon R.A."/>
            <person name="May G.D."/>
            <person name="Schwartz D.C."/>
            <person name="Rogers J."/>
            <person name="Quetier F."/>
            <person name="Town C.D."/>
            <person name="Roe B.A."/>
        </authorList>
    </citation>
    <scope>NUCLEOTIDE SEQUENCE [LARGE SCALE GENOMIC DNA]</scope>
    <source>
        <strain evidence="1">A17</strain>
        <strain evidence="2 3">cv. Jemalong A17</strain>
    </source>
</reference>
<evidence type="ECO:0000313" key="3">
    <source>
        <dbReference type="Proteomes" id="UP000002051"/>
    </source>
</evidence>
<name>A0A072UGX2_MEDTR</name>
<gene>
    <name evidence="1" type="ordered locus">MTR_4g017125</name>
</gene>
<dbReference type="EnsemblPlants" id="KEH28907">
    <property type="protein sequence ID" value="KEH28907"/>
    <property type="gene ID" value="MTR_4g017125"/>
</dbReference>